<feature type="transmembrane region" description="Helical" evidence="6">
    <location>
        <begin position="42"/>
        <end position="65"/>
    </location>
</feature>
<evidence type="ECO:0000313" key="9">
    <source>
        <dbReference type="Proteomes" id="UP000006860"/>
    </source>
</evidence>
<dbReference type="RefSeq" id="WP_013630950.1">
    <property type="nucleotide sequence ID" value="NC_015174.1"/>
</dbReference>
<evidence type="ECO:0000259" key="7">
    <source>
        <dbReference type="PROSITE" id="PS50253"/>
    </source>
</evidence>
<feature type="transmembrane region" description="Helical" evidence="6">
    <location>
        <begin position="196"/>
        <end position="214"/>
    </location>
</feature>
<dbReference type="GO" id="GO:0004129">
    <property type="term" value="F:cytochrome-c oxidase activity"/>
    <property type="evidence" value="ECO:0007669"/>
    <property type="project" value="InterPro"/>
</dbReference>
<feature type="transmembrane region" description="Helical" evidence="6">
    <location>
        <begin position="375"/>
        <end position="394"/>
    </location>
</feature>
<dbReference type="AlphaFoldDB" id="F0SPD8"/>
<proteinExistence type="inferred from homology"/>
<dbReference type="PANTHER" id="PTHR11403">
    <property type="entry name" value="CYTOCHROME C OXIDASE SUBUNIT III"/>
    <property type="match status" value="1"/>
</dbReference>
<feature type="transmembrane region" description="Helical" evidence="6">
    <location>
        <begin position="220"/>
        <end position="243"/>
    </location>
</feature>
<comment type="similarity">
    <text evidence="2">Belongs to the cytochrome c oxidase subunit 3 family.</text>
</comment>
<dbReference type="eggNOG" id="COG1845">
    <property type="taxonomic scope" value="Bacteria"/>
</dbReference>
<accession>F0SPD8</accession>
<dbReference type="Pfam" id="PF00510">
    <property type="entry name" value="COX3"/>
    <property type="match status" value="2"/>
</dbReference>
<organism evidence="8 9">
    <name type="scientific">Rubinisphaera brasiliensis (strain ATCC 49424 / DSM 5305 / JCM 21570 / IAM 15109 / NBRC 103401 / IFAM 1448)</name>
    <name type="common">Planctomyces brasiliensis</name>
    <dbReference type="NCBI Taxonomy" id="756272"/>
    <lineage>
        <taxon>Bacteria</taxon>
        <taxon>Pseudomonadati</taxon>
        <taxon>Planctomycetota</taxon>
        <taxon>Planctomycetia</taxon>
        <taxon>Planctomycetales</taxon>
        <taxon>Planctomycetaceae</taxon>
        <taxon>Rubinisphaera</taxon>
    </lineage>
</organism>
<feature type="domain" description="Heme-copper oxidase subunit III family profile" evidence="7">
    <location>
        <begin position="41"/>
        <end position="396"/>
    </location>
</feature>
<dbReference type="InterPro" id="IPR013833">
    <property type="entry name" value="Cyt_c_oxidase_su3_a-hlx"/>
</dbReference>
<dbReference type="InterPro" id="IPR035973">
    <property type="entry name" value="Cyt_c_oxidase_su3-like_sf"/>
</dbReference>
<keyword evidence="3 6" id="KW-0812">Transmembrane</keyword>
<dbReference type="EMBL" id="CP002546">
    <property type="protein sequence ID" value="ADY62246.1"/>
    <property type="molecule type" value="Genomic_DNA"/>
</dbReference>
<dbReference type="PANTHER" id="PTHR11403:SF6">
    <property type="entry name" value="NITRIC OXIDE REDUCTASE SUBUNIT E"/>
    <property type="match status" value="1"/>
</dbReference>
<protein>
    <submittedName>
        <fullName evidence="8">Cytochrome oxidase subunit III</fullName>
    </submittedName>
</protein>
<dbReference type="InterPro" id="IPR024791">
    <property type="entry name" value="Cyt_c/ubiquinol_Oxase_su3"/>
</dbReference>
<feature type="transmembrane region" description="Helical" evidence="6">
    <location>
        <begin position="331"/>
        <end position="355"/>
    </location>
</feature>
<dbReference type="GO" id="GO:0016020">
    <property type="term" value="C:membrane"/>
    <property type="evidence" value="ECO:0007669"/>
    <property type="project" value="UniProtKB-SubCell"/>
</dbReference>
<dbReference type="KEGG" id="pbs:Plabr_4675"/>
<dbReference type="PROSITE" id="PS50253">
    <property type="entry name" value="COX3"/>
    <property type="match status" value="1"/>
</dbReference>
<dbReference type="Proteomes" id="UP000006860">
    <property type="component" value="Chromosome"/>
</dbReference>
<keyword evidence="4 6" id="KW-1133">Transmembrane helix</keyword>
<evidence type="ECO:0000256" key="2">
    <source>
        <dbReference type="ARBA" id="ARBA00010581"/>
    </source>
</evidence>
<feature type="transmembrane region" description="Helical" evidence="6">
    <location>
        <begin position="85"/>
        <end position="103"/>
    </location>
</feature>
<comment type="subcellular location">
    <subcellularLocation>
        <location evidence="1">Membrane</location>
        <topology evidence="1">Multi-pass membrane protein</topology>
    </subcellularLocation>
</comment>
<evidence type="ECO:0000256" key="5">
    <source>
        <dbReference type="ARBA" id="ARBA00023136"/>
    </source>
</evidence>
<feature type="transmembrane region" description="Helical" evidence="6">
    <location>
        <begin position="115"/>
        <end position="134"/>
    </location>
</feature>
<sequence length="396" mass="44341">MATAVDPQNESAHDDHHGDWHHKPFSAHHFENAEQQFDSGKLGMWLFLITEVLFFSGLFVAYAVYRANHPEIFLYASQYLDKYLGGLNTIVLIFSSLTMAWGVRCAQLGQRTGLIVMLGITLFCAALFLGVKTFEYTEKAHKRLLWAGAFVHANQISKSLGTADEPGDHVFVVGDPKPEATFEDRVMTSLSRISRYWIMACVIPLALFGAGYFWRKRQVITIGAAVLISFVAIIIGIQMSIAIHHAQHGSTHGEHAAAEHLEEGGTAHDAEHQTPEEKRVAEELKEAHPEHTVVAGNISDPMLTEETNQAAPAGMKSLDDKPKNANIFFSIYYFMTGLHAFHIVCGMIAISWLLVRAVEGHFRPDYFGPVDYVGLYWHVVDLIWIYLFPLLYLIGE</sequence>
<evidence type="ECO:0000256" key="1">
    <source>
        <dbReference type="ARBA" id="ARBA00004141"/>
    </source>
</evidence>
<dbReference type="SUPFAM" id="SSF81452">
    <property type="entry name" value="Cytochrome c oxidase subunit III-like"/>
    <property type="match status" value="2"/>
</dbReference>
<evidence type="ECO:0000313" key="8">
    <source>
        <dbReference type="EMBL" id="ADY62246.1"/>
    </source>
</evidence>
<reference evidence="9" key="1">
    <citation type="submission" date="2011-02" db="EMBL/GenBank/DDBJ databases">
        <title>The complete genome of Planctomyces brasiliensis DSM 5305.</title>
        <authorList>
            <person name="Lucas S."/>
            <person name="Copeland A."/>
            <person name="Lapidus A."/>
            <person name="Bruce D."/>
            <person name="Goodwin L."/>
            <person name="Pitluck S."/>
            <person name="Kyrpides N."/>
            <person name="Mavromatis K."/>
            <person name="Pagani I."/>
            <person name="Ivanova N."/>
            <person name="Ovchinnikova G."/>
            <person name="Lu M."/>
            <person name="Detter J.C."/>
            <person name="Han C."/>
            <person name="Land M."/>
            <person name="Hauser L."/>
            <person name="Markowitz V."/>
            <person name="Cheng J.-F."/>
            <person name="Hugenholtz P."/>
            <person name="Woyke T."/>
            <person name="Wu D."/>
            <person name="Tindall B."/>
            <person name="Pomrenke H.G."/>
            <person name="Brambilla E."/>
            <person name="Klenk H.-P."/>
            <person name="Eisen J.A."/>
        </authorList>
    </citation>
    <scope>NUCLEOTIDE SEQUENCE [LARGE SCALE GENOMIC DNA]</scope>
    <source>
        <strain evidence="9">ATCC 49424 / DSM 5305 / JCM 21570 / IAM 15109 / NBRC 103401 / IFAM 1448</strain>
    </source>
</reference>
<dbReference type="InterPro" id="IPR000298">
    <property type="entry name" value="Cyt_c_oxidase-like_su3"/>
</dbReference>
<gene>
    <name evidence="8" type="ordered locus">Plabr_4675</name>
</gene>
<name>F0SPD8_RUBBR</name>
<dbReference type="HOGENOM" id="CLU_044071_1_0_0"/>
<evidence type="ECO:0000256" key="6">
    <source>
        <dbReference type="SAM" id="Phobius"/>
    </source>
</evidence>
<dbReference type="GO" id="GO:0019646">
    <property type="term" value="P:aerobic electron transport chain"/>
    <property type="evidence" value="ECO:0007669"/>
    <property type="project" value="InterPro"/>
</dbReference>
<dbReference type="STRING" id="756272.Plabr_4675"/>
<dbReference type="Gene3D" id="1.20.120.80">
    <property type="entry name" value="Cytochrome c oxidase, subunit III, four-helix bundle"/>
    <property type="match status" value="2"/>
</dbReference>
<keyword evidence="5 6" id="KW-0472">Membrane</keyword>
<keyword evidence="9" id="KW-1185">Reference proteome</keyword>
<evidence type="ECO:0000256" key="4">
    <source>
        <dbReference type="ARBA" id="ARBA00022989"/>
    </source>
</evidence>
<evidence type="ECO:0000256" key="3">
    <source>
        <dbReference type="ARBA" id="ARBA00022692"/>
    </source>
</evidence>